<keyword evidence="8" id="KW-1185">Reference proteome</keyword>
<dbReference type="GO" id="GO:0003677">
    <property type="term" value="F:DNA binding"/>
    <property type="evidence" value="ECO:0007669"/>
    <property type="project" value="UniProtKB-KW"/>
</dbReference>
<reference evidence="6 8" key="2">
    <citation type="submission" date="2018-12" db="EMBL/GenBank/DDBJ databases">
        <authorList>
            <person name="hu s."/>
            <person name="Xu Y."/>
            <person name="Xu B."/>
            <person name="Li F."/>
        </authorList>
    </citation>
    <scope>NUCLEOTIDE SEQUENCE [LARGE SCALE GENOMIC DNA]</scope>
    <source>
        <strain evidence="6 8">KSW2-17</strain>
    </source>
</reference>
<keyword evidence="1" id="KW-0805">Transcription regulation</keyword>
<accession>A0A2P8GZG3</accession>
<dbReference type="OrthoDB" id="5243844at2"/>
<evidence type="ECO:0000313" key="8">
    <source>
        <dbReference type="Proteomes" id="UP000268291"/>
    </source>
</evidence>
<dbReference type="PANTHER" id="PTHR43537:SF5">
    <property type="entry name" value="UXU OPERON TRANSCRIPTIONAL REGULATOR"/>
    <property type="match status" value="1"/>
</dbReference>
<dbReference type="EMBL" id="RZGY01000001">
    <property type="protein sequence ID" value="RUQ86243.1"/>
    <property type="molecule type" value="Genomic_DNA"/>
</dbReference>
<dbReference type="EMBL" id="PYAU01000001">
    <property type="protein sequence ID" value="PSL39340.1"/>
    <property type="molecule type" value="Genomic_DNA"/>
</dbReference>
<dbReference type="PANTHER" id="PTHR43537">
    <property type="entry name" value="TRANSCRIPTIONAL REGULATOR, GNTR FAMILY"/>
    <property type="match status" value="1"/>
</dbReference>
<gene>
    <name evidence="5" type="ORF">CLV49_2974</name>
    <name evidence="6" type="ORF">ELQ93_04380</name>
</gene>
<sequence length="222" mass="24001">MTDPSPRPTRVDEVADALRSRILEGALGPGVALRETELEAHYAVSRHTVRRALALLVAERLATSRPYSGVTVAGVTVDGLIALQQLRCALESEAVRILRASHGDDWPAPVLDPVETAVEALATAGREPSDWRAVERAHALVHSTLVRAAGSPRITEAYDALDTELSVFLRHIRPDLDARRLAEDHRGFLAAARREGAAAVRDHLDASTALLVRRLADPDDAS</sequence>
<reference evidence="5 7" key="1">
    <citation type="submission" date="2018-03" db="EMBL/GenBank/DDBJ databases">
        <title>Genomic Encyclopedia of Archaeal and Bacterial Type Strains, Phase II (KMG-II): from individual species to whole genera.</title>
        <authorList>
            <person name="Goeker M."/>
        </authorList>
    </citation>
    <scope>NUCLEOTIDE SEQUENCE [LARGE SCALE GENOMIC DNA]</scope>
    <source>
        <strain evidence="5 7">DSM 21548</strain>
    </source>
</reference>
<dbReference type="InterPro" id="IPR036390">
    <property type="entry name" value="WH_DNA-bd_sf"/>
</dbReference>
<dbReference type="Pfam" id="PF07729">
    <property type="entry name" value="FCD"/>
    <property type="match status" value="1"/>
</dbReference>
<dbReference type="InterPro" id="IPR036388">
    <property type="entry name" value="WH-like_DNA-bd_sf"/>
</dbReference>
<name>A0A2P8GZG3_9MICO</name>
<dbReference type="PROSITE" id="PS50949">
    <property type="entry name" value="HTH_GNTR"/>
    <property type="match status" value="1"/>
</dbReference>
<evidence type="ECO:0000256" key="1">
    <source>
        <dbReference type="ARBA" id="ARBA00023015"/>
    </source>
</evidence>
<evidence type="ECO:0000313" key="7">
    <source>
        <dbReference type="Proteomes" id="UP000241203"/>
    </source>
</evidence>
<proteinExistence type="predicted"/>
<dbReference type="InterPro" id="IPR008920">
    <property type="entry name" value="TF_FadR/GntR_C"/>
</dbReference>
<dbReference type="SUPFAM" id="SSF48008">
    <property type="entry name" value="GntR ligand-binding domain-like"/>
    <property type="match status" value="1"/>
</dbReference>
<dbReference type="Pfam" id="PF00392">
    <property type="entry name" value="GntR"/>
    <property type="match status" value="1"/>
</dbReference>
<dbReference type="CDD" id="cd07377">
    <property type="entry name" value="WHTH_GntR"/>
    <property type="match status" value="1"/>
</dbReference>
<dbReference type="Proteomes" id="UP000268291">
    <property type="component" value="Unassembled WGS sequence"/>
</dbReference>
<evidence type="ECO:0000256" key="3">
    <source>
        <dbReference type="ARBA" id="ARBA00023163"/>
    </source>
</evidence>
<dbReference type="InterPro" id="IPR011711">
    <property type="entry name" value="GntR_C"/>
</dbReference>
<dbReference type="Gene3D" id="1.10.10.10">
    <property type="entry name" value="Winged helix-like DNA-binding domain superfamily/Winged helix DNA-binding domain"/>
    <property type="match status" value="1"/>
</dbReference>
<dbReference type="SUPFAM" id="SSF46785">
    <property type="entry name" value="Winged helix' DNA-binding domain"/>
    <property type="match status" value="1"/>
</dbReference>
<dbReference type="Gene3D" id="1.20.120.530">
    <property type="entry name" value="GntR ligand-binding domain-like"/>
    <property type="match status" value="1"/>
</dbReference>
<dbReference type="Proteomes" id="UP000241203">
    <property type="component" value="Unassembled WGS sequence"/>
</dbReference>
<dbReference type="InterPro" id="IPR000524">
    <property type="entry name" value="Tscrpt_reg_HTH_GntR"/>
</dbReference>
<dbReference type="GO" id="GO:0003700">
    <property type="term" value="F:DNA-binding transcription factor activity"/>
    <property type="evidence" value="ECO:0007669"/>
    <property type="project" value="InterPro"/>
</dbReference>
<feature type="domain" description="HTH gntR-type" evidence="4">
    <location>
        <begin position="8"/>
        <end position="75"/>
    </location>
</feature>
<keyword evidence="2" id="KW-0238">DNA-binding</keyword>
<evidence type="ECO:0000313" key="5">
    <source>
        <dbReference type="EMBL" id="PSL39340.1"/>
    </source>
</evidence>
<keyword evidence="3" id="KW-0804">Transcription</keyword>
<protein>
    <submittedName>
        <fullName evidence="5">GntR family transcriptional regulator</fullName>
    </submittedName>
</protein>
<evidence type="ECO:0000313" key="6">
    <source>
        <dbReference type="EMBL" id="RUQ86243.1"/>
    </source>
</evidence>
<evidence type="ECO:0000256" key="2">
    <source>
        <dbReference type="ARBA" id="ARBA00023125"/>
    </source>
</evidence>
<comment type="caution">
    <text evidence="5">The sequence shown here is derived from an EMBL/GenBank/DDBJ whole genome shotgun (WGS) entry which is preliminary data.</text>
</comment>
<dbReference type="AlphaFoldDB" id="A0A2P8GZG3"/>
<dbReference type="SMART" id="SM00345">
    <property type="entry name" value="HTH_GNTR"/>
    <property type="match status" value="1"/>
</dbReference>
<evidence type="ECO:0000259" key="4">
    <source>
        <dbReference type="PROSITE" id="PS50949"/>
    </source>
</evidence>
<dbReference type="RefSeq" id="WP_106564220.1">
    <property type="nucleotide sequence ID" value="NZ_PYAU01000001.1"/>
</dbReference>
<organism evidence="5 7">
    <name type="scientific">Labedella gwakjiensis</name>
    <dbReference type="NCBI Taxonomy" id="390269"/>
    <lineage>
        <taxon>Bacteria</taxon>
        <taxon>Bacillati</taxon>
        <taxon>Actinomycetota</taxon>
        <taxon>Actinomycetes</taxon>
        <taxon>Micrococcales</taxon>
        <taxon>Microbacteriaceae</taxon>
        <taxon>Labedella</taxon>
    </lineage>
</organism>